<reference evidence="3 4" key="1">
    <citation type="submission" date="2019-04" db="EMBL/GenBank/DDBJ databases">
        <title>Whole genome sequencing of Brevibacillus sp. TGS2-1.</title>
        <authorList>
            <person name="Choi A."/>
        </authorList>
    </citation>
    <scope>NUCLEOTIDE SEQUENCE [LARGE SCALE GENOMIC DNA]</scope>
    <source>
        <strain evidence="3 4">TGS2-1</strain>
    </source>
</reference>
<proteinExistence type="predicted"/>
<organism evidence="3 4">
    <name type="scientific">Brevibacillus antibioticus</name>
    <dbReference type="NCBI Taxonomy" id="2570228"/>
    <lineage>
        <taxon>Bacteria</taxon>
        <taxon>Bacillati</taxon>
        <taxon>Bacillota</taxon>
        <taxon>Bacilli</taxon>
        <taxon>Bacillales</taxon>
        <taxon>Paenibacillaceae</taxon>
        <taxon>Brevibacillus</taxon>
    </lineage>
</organism>
<dbReference type="AlphaFoldDB" id="A0A4U2Y5W7"/>
<evidence type="ECO:0000256" key="1">
    <source>
        <dbReference type="ARBA" id="ARBA00022614"/>
    </source>
</evidence>
<comment type="caution">
    <text evidence="3">The sequence shown here is derived from an EMBL/GenBank/DDBJ whole genome shotgun (WGS) entry which is preliminary data.</text>
</comment>
<dbReference type="InterPro" id="IPR025875">
    <property type="entry name" value="Leu-rich_rpt_4"/>
</dbReference>
<gene>
    <name evidence="3" type="ORF">E8L90_06660</name>
</gene>
<dbReference type="InterPro" id="IPR032675">
    <property type="entry name" value="LRR_dom_sf"/>
</dbReference>
<keyword evidence="1" id="KW-0433">Leucine-rich repeat</keyword>
<keyword evidence="2" id="KW-0677">Repeat</keyword>
<dbReference type="SUPFAM" id="SSF52058">
    <property type="entry name" value="L domain-like"/>
    <property type="match status" value="1"/>
</dbReference>
<sequence>MEINLPHAKLTALPCLNISLNEITYINLFDNNFTKVPKEIYKMTNLKVLNISANEIGEIPASIKI</sequence>
<dbReference type="EMBL" id="SZNK01000001">
    <property type="protein sequence ID" value="TKI55152.1"/>
    <property type="molecule type" value="Genomic_DNA"/>
</dbReference>
<accession>A0A4U2Y5W7</accession>
<dbReference type="RefSeq" id="WP_137028531.1">
    <property type="nucleotide sequence ID" value="NZ_SZNK01000001.1"/>
</dbReference>
<evidence type="ECO:0000313" key="4">
    <source>
        <dbReference type="Proteomes" id="UP000307841"/>
    </source>
</evidence>
<dbReference type="Proteomes" id="UP000307841">
    <property type="component" value="Unassembled WGS sequence"/>
</dbReference>
<evidence type="ECO:0008006" key="5">
    <source>
        <dbReference type="Google" id="ProtNLM"/>
    </source>
</evidence>
<keyword evidence="4" id="KW-1185">Reference proteome</keyword>
<protein>
    <recommendedName>
        <fullName evidence="5">Leucine-rich repeat domain-containing protein</fullName>
    </recommendedName>
</protein>
<evidence type="ECO:0000313" key="3">
    <source>
        <dbReference type="EMBL" id="TKI55152.1"/>
    </source>
</evidence>
<evidence type="ECO:0000256" key="2">
    <source>
        <dbReference type="ARBA" id="ARBA00022737"/>
    </source>
</evidence>
<dbReference type="Gene3D" id="3.80.10.10">
    <property type="entry name" value="Ribonuclease Inhibitor"/>
    <property type="match status" value="1"/>
</dbReference>
<name>A0A4U2Y5W7_9BACL</name>
<dbReference type="OrthoDB" id="58060at2"/>
<dbReference type="Pfam" id="PF12799">
    <property type="entry name" value="LRR_4"/>
    <property type="match status" value="1"/>
</dbReference>